<evidence type="ECO:0000313" key="1">
    <source>
        <dbReference type="EMBL" id="OQP63673.1"/>
    </source>
</evidence>
<dbReference type="OrthoDB" id="682778at2"/>
<dbReference type="AlphaFoldDB" id="A0A1V9FZ97"/>
<comment type="caution">
    <text evidence="1">The sequence shown here is derived from an EMBL/GenBank/DDBJ whole genome shotgun (WGS) entry which is preliminary data.</text>
</comment>
<dbReference type="STRING" id="550983.A4R26_17025"/>
<reference evidence="2" key="1">
    <citation type="submission" date="2016-04" db="EMBL/GenBank/DDBJ databases">
        <authorList>
            <person name="Chen L."/>
            <person name="Zhuang W."/>
            <person name="Wang G."/>
        </authorList>
    </citation>
    <scope>NUCLEOTIDE SEQUENCE [LARGE SCALE GENOMIC DNA]</scope>
    <source>
        <strain evidence="2">208</strain>
    </source>
</reference>
<dbReference type="EMBL" id="LWBP01000100">
    <property type="protein sequence ID" value="OQP63673.1"/>
    <property type="molecule type" value="Genomic_DNA"/>
</dbReference>
<dbReference type="Proteomes" id="UP000192276">
    <property type="component" value="Unassembled WGS sequence"/>
</dbReference>
<organism evidence="1 2">
    <name type="scientific">Niastella populi</name>
    <dbReference type="NCBI Taxonomy" id="550983"/>
    <lineage>
        <taxon>Bacteria</taxon>
        <taxon>Pseudomonadati</taxon>
        <taxon>Bacteroidota</taxon>
        <taxon>Chitinophagia</taxon>
        <taxon>Chitinophagales</taxon>
        <taxon>Chitinophagaceae</taxon>
        <taxon>Niastella</taxon>
    </lineage>
</organism>
<proteinExistence type="predicted"/>
<dbReference type="RefSeq" id="WP_081163751.1">
    <property type="nucleotide sequence ID" value="NZ_LWBP01000100.1"/>
</dbReference>
<name>A0A1V9FZ97_9BACT</name>
<gene>
    <name evidence="1" type="ORF">A4R26_17025</name>
</gene>
<sequence length="242" mass="26406">MNKPMFGIHLMYSGDDRGFTVNTSTEIETKVATAVSLDLKTLQSKVLINTQIGSTSRFDSKTGKKLKTAPTVIPELSLYDPQRKGTKTTLGARIEGKAPLAPVGMLDWAAGAIDQPIVWIGFTTIDNHISEGYININYKLIGKGFPAFEAFIEDENGTKLFIGFWQSPSKKKIIQCLSNTEIQISTDFQVKVYTDKDGNFLSVAGKDANGNEISVNPAAYNQAIENIPPAADVMANKGLIKR</sequence>
<evidence type="ECO:0000313" key="2">
    <source>
        <dbReference type="Proteomes" id="UP000192276"/>
    </source>
</evidence>
<accession>A0A1V9FZ97</accession>
<keyword evidence="2" id="KW-1185">Reference proteome</keyword>
<protein>
    <submittedName>
        <fullName evidence="1">Uncharacterized protein</fullName>
    </submittedName>
</protein>